<proteinExistence type="inferred from homology"/>
<dbReference type="Proteomes" id="UP000572680">
    <property type="component" value="Unassembled WGS sequence"/>
</dbReference>
<keyword evidence="6" id="KW-1185">Reference proteome</keyword>
<evidence type="ECO:0000256" key="2">
    <source>
        <dbReference type="ARBA" id="ARBA00023015"/>
    </source>
</evidence>
<organism evidence="5 6">
    <name type="scientific">Actinomadura namibiensis</name>
    <dbReference type="NCBI Taxonomy" id="182080"/>
    <lineage>
        <taxon>Bacteria</taxon>
        <taxon>Bacillati</taxon>
        <taxon>Actinomycetota</taxon>
        <taxon>Actinomycetes</taxon>
        <taxon>Streptosporangiales</taxon>
        <taxon>Thermomonosporaceae</taxon>
        <taxon>Actinomadura</taxon>
    </lineage>
</organism>
<evidence type="ECO:0000256" key="4">
    <source>
        <dbReference type="ARBA" id="ARBA00023163"/>
    </source>
</evidence>
<dbReference type="EMBL" id="JACJIA010000023">
    <property type="protein sequence ID" value="MBA8957396.1"/>
    <property type="molecule type" value="Genomic_DNA"/>
</dbReference>
<reference evidence="5 6" key="1">
    <citation type="submission" date="2020-08" db="EMBL/GenBank/DDBJ databases">
        <title>Genomic Encyclopedia of Type Strains, Phase IV (KMG-IV): sequencing the most valuable type-strain genomes for metagenomic binning, comparative biology and taxonomic classification.</title>
        <authorList>
            <person name="Goeker M."/>
        </authorList>
    </citation>
    <scope>NUCLEOTIDE SEQUENCE [LARGE SCALE GENOMIC DNA]</scope>
    <source>
        <strain evidence="5 6">DSM 44197</strain>
    </source>
</reference>
<comment type="similarity">
    <text evidence="1">Belongs to the BlaI transcriptional regulatory family.</text>
</comment>
<evidence type="ECO:0000313" key="5">
    <source>
        <dbReference type="EMBL" id="MBA8957396.1"/>
    </source>
</evidence>
<dbReference type="InterPro" id="IPR005650">
    <property type="entry name" value="BlaI_family"/>
</dbReference>
<sequence length="126" mass="14175">MAEPGGALERAIMDVLWSAPEPLRVRELLNRLNRTSDRPWAYNTVQTVAERLTSKGLLRRTPDANAFRYFPARTREEHTVAVMMEALADAPDQGVILTRFAESMDPAGARRLLDALRDRAADRPDS</sequence>
<dbReference type="SUPFAM" id="SSF46785">
    <property type="entry name" value="Winged helix' DNA-binding domain"/>
    <property type="match status" value="1"/>
</dbReference>
<gene>
    <name evidence="5" type="ORF">HNR61_009089</name>
</gene>
<dbReference type="RefSeq" id="WP_182849227.1">
    <property type="nucleotide sequence ID" value="NZ_BAAALP010000064.1"/>
</dbReference>
<dbReference type="AlphaFoldDB" id="A0A7W3LZW8"/>
<dbReference type="InterPro" id="IPR036390">
    <property type="entry name" value="WH_DNA-bd_sf"/>
</dbReference>
<protein>
    <submittedName>
        <fullName evidence="5">Putative transcriptional regulator</fullName>
    </submittedName>
</protein>
<keyword evidence="4" id="KW-0804">Transcription</keyword>
<dbReference type="Pfam" id="PF03965">
    <property type="entry name" value="Penicillinase_R"/>
    <property type="match status" value="1"/>
</dbReference>
<comment type="caution">
    <text evidence="5">The sequence shown here is derived from an EMBL/GenBank/DDBJ whole genome shotgun (WGS) entry which is preliminary data.</text>
</comment>
<dbReference type="GO" id="GO:0045892">
    <property type="term" value="P:negative regulation of DNA-templated transcription"/>
    <property type="evidence" value="ECO:0007669"/>
    <property type="project" value="InterPro"/>
</dbReference>
<dbReference type="Gene3D" id="1.10.10.10">
    <property type="entry name" value="Winged helix-like DNA-binding domain superfamily/Winged helix DNA-binding domain"/>
    <property type="match status" value="1"/>
</dbReference>
<evidence type="ECO:0000256" key="3">
    <source>
        <dbReference type="ARBA" id="ARBA00023125"/>
    </source>
</evidence>
<keyword evidence="2" id="KW-0805">Transcription regulation</keyword>
<name>A0A7W3LZW8_ACTNM</name>
<dbReference type="GO" id="GO:0003677">
    <property type="term" value="F:DNA binding"/>
    <property type="evidence" value="ECO:0007669"/>
    <property type="project" value="UniProtKB-KW"/>
</dbReference>
<accession>A0A7W3LZW8</accession>
<evidence type="ECO:0000313" key="6">
    <source>
        <dbReference type="Proteomes" id="UP000572680"/>
    </source>
</evidence>
<dbReference type="InterPro" id="IPR036388">
    <property type="entry name" value="WH-like_DNA-bd_sf"/>
</dbReference>
<evidence type="ECO:0000256" key="1">
    <source>
        <dbReference type="ARBA" id="ARBA00011046"/>
    </source>
</evidence>
<keyword evidence="3" id="KW-0238">DNA-binding</keyword>